<dbReference type="InterPro" id="IPR011050">
    <property type="entry name" value="Pectin_lyase_fold/virulence"/>
</dbReference>
<gene>
    <name evidence="1" type="ORF">MARI151_20311</name>
</gene>
<dbReference type="PANTHER" id="PTHR41339:SF1">
    <property type="entry name" value="SECRETED PROTEIN"/>
    <property type="match status" value="1"/>
</dbReference>
<dbReference type="AlphaFoldDB" id="A0A653PP76"/>
<dbReference type="SMART" id="SM00710">
    <property type="entry name" value="PbH1"/>
    <property type="match status" value="2"/>
</dbReference>
<dbReference type="SUPFAM" id="SSF51126">
    <property type="entry name" value="Pectin lyase-like"/>
    <property type="match status" value="2"/>
</dbReference>
<dbReference type="Proteomes" id="UP000430202">
    <property type="component" value="Unassembled WGS sequence"/>
</dbReference>
<accession>A0A653PP76</accession>
<sequence length="800" mass="82538">MLTTLIKQKDKMKKLIFSLLTITSFALTSCSSDDDTPTTTDDDPIVEEPTGEVITLTGVLTEDQTWESENIYILDGRVIVDEGVTLTIEAGTIIKGEEGLETLASALVVDQGATLIAEGTASEPIIFTSVLDDIAQGETTGTLDVSDTGLWGGIIVLGNAPISVNGDLETAQIEGLPADESYGQYGGTDPADNSGSLKYISIRHGGITIGQDNEINGLTLGGVGSGTVIENIEVVANQDDGIEWFGGTVNVSNAIVWSQGDDGFDTDQAWSGTLTNGLVVMGSESGSGLELDGPEGSAATEGGFTMENITLIGANTSSKYADLRDGLIANLNNVFAYGFNEEATVSISGEDSATELSADRIAFSNWEFVLPEGLVIGDIFAGDFNEGDETKFTDNATAVGSGTVGADVDAFSWTFAASEGAIAVSPEGVTITKTGIINSDETWTAENIYILDGRVIVNEGVTLTIEAGTIIKGEEGLETLASALVIDQGATLIAEGTATEPIIFTSVLDGISQGETTGTLDVADTGLWGGIIVLGYAPISVNGDLETAQIEGLPADESYGQYGGTDSEDNSGSLKYISIRHGGITIGQDNEINGLTLGGVGSGTVIENIEVVANQDDGIEWFGGSVNVTNAIVWSQGDDGFDTDQAWSGTLTNGVVVMGTESGSGLELDGPEGSAATEGGFTMENITLIGAGTSSKYADLRDGLIANLNNVFASGFNAEATVSISGEDSATELSADRIAFTNWEIVLPEGLTTIGEVFAGDFNAGDETKFTDNATAVETATVGADLSAFAWASAATELGL</sequence>
<name>A0A653PP76_9FLAO</name>
<keyword evidence="2" id="KW-1185">Reference proteome</keyword>
<evidence type="ECO:0000313" key="1">
    <source>
        <dbReference type="EMBL" id="VXB31723.1"/>
    </source>
</evidence>
<dbReference type="PANTHER" id="PTHR41339">
    <property type="entry name" value="LIPL48"/>
    <property type="match status" value="1"/>
</dbReference>
<proteinExistence type="predicted"/>
<evidence type="ECO:0000313" key="2">
    <source>
        <dbReference type="Proteomes" id="UP000430202"/>
    </source>
</evidence>
<evidence type="ECO:0008006" key="3">
    <source>
        <dbReference type="Google" id="ProtNLM"/>
    </source>
</evidence>
<protein>
    <recommendedName>
        <fullName evidence="3">Lipoprotein</fullName>
    </recommendedName>
</protein>
<organism evidence="1 2">
    <name type="scientific">Maribacter litoralis</name>
    <dbReference type="NCBI Taxonomy" id="2059726"/>
    <lineage>
        <taxon>Bacteria</taxon>
        <taxon>Pseudomonadati</taxon>
        <taxon>Bacteroidota</taxon>
        <taxon>Flavobacteriia</taxon>
        <taxon>Flavobacteriales</taxon>
        <taxon>Flavobacteriaceae</taxon>
        <taxon>Maribacter</taxon>
    </lineage>
</organism>
<reference evidence="1 2" key="1">
    <citation type="submission" date="2019-10" db="EMBL/GenBank/DDBJ databases">
        <authorList>
            <person name="Karimi E."/>
        </authorList>
    </citation>
    <scope>NUCLEOTIDE SEQUENCE [LARGE SCALE GENOMIC DNA]</scope>
    <source>
        <strain evidence="1">Maribacter sp. 151</strain>
    </source>
</reference>
<dbReference type="InterPro" id="IPR006626">
    <property type="entry name" value="PbH1"/>
</dbReference>
<dbReference type="PROSITE" id="PS51257">
    <property type="entry name" value="PROKAR_LIPOPROTEIN"/>
    <property type="match status" value="1"/>
</dbReference>
<dbReference type="EMBL" id="CABWLR010000002">
    <property type="protein sequence ID" value="VXB31723.1"/>
    <property type="molecule type" value="Genomic_DNA"/>
</dbReference>